<reference evidence="3" key="1">
    <citation type="submission" date="2015-02" db="EMBL/GenBank/DDBJ databases">
        <title>Description and complete genome sequence of the first cultured representative of the subdivision 5 of the Verrucomicrobia phylum.</title>
        <authorList>
            <person name="Spring S."/>
            <person name="Bunk B."/>
            <person name="Sproer C."/>
            <person name="Klenk H.-P."/>
        </authorList>
    </citation>
    <scope>NUCLEOTIDE SEQUENCE [LARGE SCALE GENOMIC DNA]</scope>
    <source>
        <strain evidence="3">L21-Fru-AB</strain>
    </source>
</reference>
<dbReference type="AlphaFoldDB" id="A0A0G3EAV4"/>
<dbReference type="KEGG" id="vbl:L21SP4_00340"/>
<evidence type="ECO:0000313" key="2">
    <source>
        <dbReference type="EMBL" id="AKJ63621.1"/>
    </source>
</evidence>
<accession>A0A0G3EAV4</accession>
<evidence type="ECO:0000313" key="3">
    <source>
        <dbReference type="Proteomes" id="UP000035268"/>
    </source>
</evidence>
<keyword evidence="1" id="KW-0812">Transmembrane</keyword>
<gene>
    <name evidence="2" type="ORF">L21SP4_00340</name>
</gene>
<keyword evidence="1" id="KW-0472">Membrane</keyword>
<dbReference type="Proteomes" id="UP000035268">
    <property type="component" value="Chromosome"/>
</dbReference>
<evidence type="ECO:0000256" key="1">
    <source>
        <dbReference type="SAM" id="Phobius"/>
    </source>
</evidence>
<organism evidence="2 3">
    <name type="scientific">Kiritimatiella glycovorans</name>
    <dbReference type="NCBI Taxonomy" id="1307763"/>
    <lineage>
        <taxon>Bacteria</taxon>
        <taxon>Pseudomonadati</taxon>
        <taxon>Kiritimatiellota</taxon>
        <taxon>Kiritimatiellia</taxon>
        <taxon>Kiritimatiellales</taxon>
        <taxon>Kiritimatiellaceae</taxon>
        <taxon>Kiritimatiella</taxon>
    </lineage>
</organism>
<keyword evidence="3" id="KW-1185">Reference proteome</keyword>
<proteinExistence type="predicted"/>
<dbReference type="STRING" id="1307763.L21SP4_00340"/>
<dbReference type="EMBL" id="CP010904">
    <property type="protein sequence ID" value="AKJ63621.1"/>
    <property type="molecule type" value="Genomic_DNA"/>
</dbReference>
<feature type="transmembrane region" description="Helical" evidence="1">
    <location>
        <begin position="50"/>
        <end position="69"/>
    </location>
</feature>
<protein>
    <submittedName>
        <fullName evidence="2">Uncharacterized protein</fullName>
    </submittedName>
</protein>
<name>A0A0G3EAV4_9BACT</name>
<reference evidence="2 3" key="2">
    <citation type="journal article" date="2016" name="ISME J.">
        <title>Characterization of the first cultured representative of Verrucomicrobia subdivision 5 indicates the proposal of a novel phylum.</title>
        <authorList>
            <person name="Spring S."/>
            <person name="Bunk B."/>
            <person name="Sproer C."/>
            <person name="Schumann P."/>
            <person name="Rohde M."/>
            <person name="Tindall B.J."/>
            <person name="Klenk H.P."/>
        </authorList>
    </citation>
    <scope>NUCLEOTIDE SEQUENCE [LARGE SCALE GENOMIC DNA]</scope>
    <source>
        <strain evidence="2 3">L21-Fru-AB</strain>
    </source>
</reference>
<sequence>MRPMRIDAEKDFGERECPGCAGVVEENENTCPICGYEFPRESRRRRAGRITAMLAALLAFLALVLLGRLI</sequence>
<keyword evidence="1" id="KW-1133">Transmembrane helix</keyword>